<organism evidence="2 3">
    <name type="scientific">Deinococcus malanensis</name>
    <dbReference type="NCBI Taxonomy" id="1706855"/>
    <lineage>
        <taxon>Bacteria</taxon>
        <taxon>Thermotogati</taxon>
        <taxon>Deinococcota</taxon>
        <taxon>Deinococci</taxon>
        <taxon>Deinococcales</taxon>
        <taxon>Deinococcaceae</taxon>
        <taxon>Deinococcus</taxon>
    </lineage>
</organism>
<protein>
    <recommendedName>
        <fullName evidence="4">DUF937 domain-containing protein</fullName>
    </recommendedName>
</protein>
<evidence type="ECO:0000313" key="3">
    <source>
        <dbReference type="Proteomes" id="UP000647587"/>
    </source>
</evidence>
<dbReference type="InterPro" id="IPR009282">
    <property type="entry name" value="DUF937"/>
</dbReference>
<comment type="caution">
    <text evidence="2">The sequence shown here is derived from an EMBL/GenBank/DDBJ whole genome shotgun (WGS) entry which is preliminary data.</text>
</comment>
<proteinExistence type="predicted"/>
<evidence type="ECO:0000256" key="1">
    <source>
        <dbReference type="SAM" id="MobiDB-lite"/>
    </source>
</evidence>
<reference evidence="3" key="1">
    <citation type="journal article" date="2019" name="Int. J. Syst. Evol. Microbiol.">
        <title>The Global Catalogue of Microorganisms (GCM) 10K type strain sequencing project: providing services to taxonomists for standard genome sequencing and annotation.</title>
        <authorList>
            <consortium name="The Broad Institute Genomics Platform"/>
            <consortium name="The Broad Institute Genome Sequencing Center for Infectious Disease"/>
            <person name="Wu L."/>
            <person name="Ma J."/>
        </authorList>
    </citation>
    <scope>NUCLEOTIDE SEQUENCE [LARGE SCALE GENOMIC DNA]</scope>
    <source>
        <strain evidence="3">JCM 30331</strain>
    </source>
</reference>
<name>A0ABQ2EXF7_9DEIO</name>
<dbReference type="Gene3D" id="2.60.40.10">
    <property type="entry name" value="Immunoglobulins"/>
    <property type="match status" value="2"/>
</dbReference>
<feature type="region of interest" description="Disordered" evidence="1">
    <location>
        <begin position="520"/>
        <end position="543"/>
    </location>
</feature>
<dbReference type="Pfam" id="PF06078">
    <property type="entry name" value="DUF937"/>
    <property type="match status" value="2"/>
</dbReference>
<gene>
    <name evidence="2" type="ORF">GCM10008955_26120</name>
</gene>
<feature type="region of interest" description="Disordered" evidence="1">
    <location>
        <begin position="556"/>
        <end position="658"/>
    </location>
</feature>
<evidence type="ECO:0008006" key="4">
    <source>
        <dbReference type="Google" id="ProtNLM"/>
    </source>
</evidence>
<dbReference type="Proteomes" id="UP000647587">
    <property type="component" value="Unassembled WGS sequence"/>
</dbReference>
<feature type="compositionally biased region" description="Polar residues" evidence="1">
    <location>
        <begin position="583"/>
        <end position="608"/>
    </location>
</feature>
<keyword evidence="3" id="KW-1185">Reference proteome</keyword>
<sequence length="822" mass="82407">MNLTDLMQTYFGDAATEQLGRAAGLELLAAQRALGVGLPLTLDALADHAATPPGQAHIAEAIDNLPRFGSVQEALAEADGAANLQQAGEFLSPVLLGGQDEKIVAAAAASAGPGAAPDRVRRLLQMTLPLLVSFLAQRGLSSTNMGVLRDLHGGVPGAAGVDPGPAAQARTELQAASDRTADASGARVSGTGASAATALGTSDLLDQMKAQFSGQYAERIGTAAGFGNGAQRATLATLPVVLNALVNKGRTEAGAADLMAQARSYQHLTDSGGNLNLSLLDDPAEMGRLEGQGRGQLAGLFGNVNEVTGRLGTALGGSGTNAGRLLSLVTPFALSVLGSRAQAAGLNAGGLSALLGGLSGSSLAGLLPAGLTGLSSLLGPASTVTVSAAPVVTAAPIHSVPVSPASAPQVTSISTTNATTTDSPRRRGFPWWLIPLLLLLLLGGCWLLQPRQNTAVRSTTGNTATTGASTGVVVESPVAGSTLPAAPFVMRGTAPAGTTVTIREGGEEVAQVTADAEGRWNTDTLTPAPGEHTYSVQGGGSSSDVRINVVDAASISTRSSTDTGTETDETDTVGGAEDTGDGSVQSDSAGQGQNGDAETASPDNTTAGTAAPITSAEPQELEPVTPADEEASAPEQPAGAGDLSFTDPATGATLPAGGFTLRGAGTAGRQAELFEDNTSLGQVTVGEDGTWSFDVPSPSAGVHTYSLREAQGDELASLRVTTRAAAAGAAAANCTEDFSLSIADGQTVSEPFRFGGKGQGSGYSVTVRRATRVIGTRRVSLDASCGWNYESKPGPGTITYEVRPAGDTEAEPISTVTLTVSD</sequence>
<dbReference type="EMBL" id="BMPP01000010">
    <property type="protein sequence ID" value="GGK31059.1"/>
    <property type="molecule type" value="Genomic_DNA"/>
</dbReference>
<feature type="compositionally biased region" description="Low complexity" evidence="1">
    <location>
        <begin position="183"/>
        <end position="192"/>
    </location>
</feature>
<feature type="compositionally biased region" description="Low complexity" evidence="1">
    <location>
        <begin position="158"/>
        <end position="169"/>
    </location>
</feature>
<evidence type="ECO:0000313" key="2">
    <source>
        <dbReference type="EMBL" id="GGK31059.1"/>
    </source>
</evidence>
<dbReference type="InterPro" id="IPR013783">
    <property type="entry name" value="Ig-like_fold"/>
</dbReference>
<feature type="region of interest" description="Disordered" evidence="1">
    <location>
        <begin position="158"/>
        <end position="192"/>
    </location>
</feature>
<dbReference type="RefSeq" id="WP_189009407.1">
    <property type="nucleotide sequence ID" value="NZ_BMPP01000010.1"/>
</dbReference>
<accession>A0ABQ2EXF7</accession>